<dbReference type="CDD" id="cd06302">
    <property type="entry name" value="PBP1_LsrB_Quorum_Sensing-like"/>
    <property type="match status" value="1"/>
</dbReference>
<dbReference type="STRING" id="1503961.SAMN05421736_101392"/>
<dbReference type="Pfam" id="PF13407">
    <property type="entry name" value="Peripla_BP_4"/>
    <property type="match status" value="1"/>
</dbReference>
<dbReference type="PANTHER" id="PTHR30036">
    <property type="entry name" value="D-XYLOSE-BINDING PERIPLASMIC PROTEIN"/>
    <property type="match status" value="1"/>
</dbReference>
<dbReference type="OrthoDB" id="9795981at2"/>
<comment type="subcellular location">
    <subcellularLocation>
        <location evidence="1">Cell envelope</location>
    </subcellularLocation>
</comment>
<evidence type="ECO:0000256" key="1">
    <source>
        <dbReference type="ARBA" id="ARBA00004196"/>
    </source>
</evidence>
<dbReference type="EMBL" id="FNPI01000001">
    <property type="protein sequence ID" value="SDY11030.1"/>
    <property type="molecule type" value="Genomic_DNA"/>
</dbReference>
<proteinExistence type="predicted"/>
<dbReference type="GO" id="GO:0030246">
    <property type="term" value="F:carbohydrate binding"/>
    <property type="evidence" value="ECO:0007669"/>
    <property type="project" value="TreeGrafter"/>
</dbReference>
<dbReference type="Gene3D" id="3.40.50.2300">
    <property type="match status" value="2"/>
</dbReference>
<feature type="chain" id="PRO_5011673583" evidence="2">
    <location>
        <begin position="25"/>
        <end position="349"/>
    </location>
</feature>
<organism evidence="4 5">
    <name type="scientific">Evansella caseinilytica</name>
    <dbReference type="NCBI Taxonomy" id="1503961"/>
    <lineage>
        <taxon>Bacteria</taxon>
        <taxon>Bacillati</taxon>
        <taxon>Bacillota</taxon>
        <taxon>Bacilli</taxon>
        <taxon>Bacillales</taxon>
        <taxon>Bacillaceae</taxon>
        <taxon>Evansella</taxon>
    </lineage>
</organism>
<evidence type="ECO:0000313" key="5">
    <source>
        <dbReference type="Proteomes" id="UP000198935"/>
    </source>
</evidence>
<dbReference type="SUPFAM" id="SSF53822">
    <property type="entry name" value="Periplasmic binding protein-like I"/>
    <property type="match status" value="1"/>
</dbReference>
<dbReference type="PROSITE" id="PS51257">
    <property type="entry name" value="PROKAR_LIPOPROTEIN"/>
    <property type="match status" value="1"/>
</dbReference>
<gene>
    <name evidence="4" type="ORF">SAMN05421736_101392</name>
</gene>
<reference evidence="5" key="1">
    <citation type="submission" date="2016-10" db="EMBL/GenBank/DDBJ databases">
        <authorList>
            <person name="Varghese N."/>
            <person name="Submissions S."/>
        </authorList>
    </citation>
    <scope>NUCLEOTIDE SEQUENCE [LARGE SCALE GENOMIC DNA]</scope>
    <source>
        <strain evidence="5">SP</strain>
    </source>
</reference>
<dbReference type="InterPro" id="IPR028082">
    <property type="entry name" value="Peripla_BP_I"/>
</dbReference>
<protein>
    <submittedName>
        <fullName evidence="4">Rhamnose transport system substrate-binding protein</fullName>
    </submittedName>
</protein>
<feature type="signal peptide" evidence="2">
    <location>
        <begin position="1"/>
        <end position="24"/>
    </location>
</feature>
<name>A0A1H3H6Q6_9BACI</name>
<dbReference type="PANTHER" id="PTHR30036:SF8">
    <property type="entry name" value="ABC-TYPE SUGAR TRANSPORT SYSTEM PERIPLASMIC COMPONENT-LIKE PROTEIN"/>
    <property type="match status" value="1"/>
</dbReference>
<dbReference type="GO" id="GO:0030288">
    <property type="term" value="C:outer membrane-bounded periplasmic space"/>
    <property type="evidence" value="ECO:0007669"/>
    <property type="project" value="TreeGrafter"/>
</dbReference>
<keyword evidence="2" id="KW-0732">Signal</keyword>
<sequence>MKKIVLVCLLTVLAAYFVSGCKNGLENTKYKIIYSKNETDSEKVEQQKEKSYTIAIIPKVGGIPYFNEAEIGAMEAAKQLNVEVFFEGPDVADSEQQIRIIEEFIEKRVDVIAVSANDPEDLLPVLNRARNENIKVITWDADTLPEAREFFINMVHPETLGRHIMDTLAWNTGEEGDYIIMTASLTAANLSEWMHWMLVQQEEFYPQLNLIDVAETGEDPGEAYIQSLKMLDKYPDLKGIIGNGSIIAPSAAQAVREKNKSGEVAVVGLSPPTSMREFLKDGSAQVATLWSPKRLGYLTVVLAEQLLQGKYPEDWQDVPGVGIIRVMDDVVIMGEPIDFTAENVDQYDF</sequence>
<feature type="domain" description="Periplasmic binding protein" evidence="3">
    <location>
        <begin position="54"/>
        <end position="310"/>
    </location>
</feature>
<accession>A0A1H3H6Q6</accession>
<dbReference type="InterPro" id="IPR050555">
    <property type="entry name" value="Bact_Solute-Bind_Prot2"/>
</dbReference>
<evidence type="ECO:0000313" key="4">
    <source>
        <dbReference type="EMBL" id="SDY11030.1"/>
    </source>
</evidence>
<keyword evidence="5" id="KW-1185">Reference proteome</keyword>
<dbReference type="InterPro" id="IPR025997">
    <property type="entry name" value="SBP_2_dom"/>
</dbReference>
<dbReference type="Proteomes" id="UP000198935">
    <property type="component" value="Unassembled WGS sequence"/>
</dbReference>
<evidence type="ECO:0000259" key="3">
    <source>
        <dbReference type="Pfam" id="PF13407"/>
    </source>
</evidence>
<evidence type="ECO:0000256" key="2">
    <source>
        <dbReference type="SAM" id="SignalP"/>
    </source>
</evidence>
<dbReference type="AlphaFoldDB" id="A0A1H3H6Q6"/>